<evidence type="ECO:0000313" key="3">
    <source>
        <dbReference type="Proteomes" id="UP000236197"/>
    </source>
</evidence>
<reference evidence="3" key="1">
    <citation type="submission" date="2018-01" db="EMBL/GenBank/DDBJ databases">
        <title>Rubneribacter badeniensis gen. nov., sp. nov., and Colonibacter rubneri, gen. nov., sp. nov., WGS of new members of the Eggerthellaceae.</title>
        <authorList>
            <person name="Danylec N."/>
            <person name="Stoll D.A."/>
            <person name="Doetsch A."/>
            <person name="Kulling S.E."/>
            <person name="Huch M."/>
        </authorList>
    </citation>
    <scope>NUCLEOTIDE SEQUENCE [LARGE SCALE GENOMIC DNA]</scope>
    <source>
        <strain evidence="3">ResAG-96</strain>
    </source>
</reference>
<evidence type="ECO:0000256" key="1">
    <source>
        <dbReference type="SAM" id="MobiDB-lite"/>
    </source>
</evidence>
<gene>
    <name evidence="2" type="ORF">C2L71_00745</name>
</gene>
<name>A0A2K2UEA3_9ACTN</name>
<sequence length="65" mass="7101">MRRLPCPFGGNAPSPSPPPATAVPNEGGSKRNGTGSNDPIPLRFERTTFYGDDDKQRRTRNMLTV</sequence>
<proteinExistence type="predicted"/>
<dbReference type="EMBL" id="PPEK01000001">
    <property type="protein sequence ID" value="PNV68548.1"/>
    <property type="molecule type" value="Genomic_DNA"/>
</dbReference>
<protein>
    <submittedName>
        <fullName evidence="2">Uncharacterized protein</fullName>
    </submittedName>
</protein>
<dbReference type="Proteomes" id="UP000236197">
    <property type="component" value="Unassembled WGS sequence"/>
</dbReference>
<accession>A0A2K2UEA3</accession>
<organism evidence="2 3">
    <name type="scientific">Enteroscipio rubneri</name>
    <dbReference type="NCBI Taxonomy" id="2070686"/>
    <lineage>
        <taxon>Bacteria</taxon>
        <taxon>Bacillati</taxon>
        <taxon>Actinomycetota</taxon>
        <taxon>Coriobacteriia</taxon>
        <taxon>Eggerthellales</taxon>
        <taxon>Eggerthellaceae</taxon>
        <taxon>Enteroscipio</taxon>
    </lineage>
</organism>
<dbReference type="AlphaFoldDB" id="A0A2K2UEA3"/>
<evidence type="ECO:0000313" key="2">
    <source>
        <dbReference type="EMBL" id="PNV68548.1"/>
    </source>
</evidence>
<keyword evidence="3" id="KW-1185">Reference proteome</keyword>
<feature type="region of interest" description="Disordered" evidence="1">
    <location>
        <begin position="1"/>
        <end position="65"/>
    </location>
</feature>
<comment type="caution">
    <text evidence="2">The sequence shown here is derived from an EMBL/GenBank/DDBJ whole genome shotgun (WGS) entry which is preliminary data.</text>
</comment>